<proteinExistence type="predicted"/>
<organism evidence="2 3">
    <name type="scientific">Colocasia esculenta</name>
    <name type="common">Wild taro</name>
    <name type="synonym">Arum esculentum</name>
    <dbReference type="NCBI Taxonomy" id="4460"/>
    <lineage>
        <taxon>Eukaryota</taxon>
        <taxon>Viridiplantae</taxon>
        <taxon>Streptophyta</taxon>
        <taxon>Embryophyta</taxon>
        <taxon>Tracheophyta</taxon>
        <taxon>Spermatophyta</taxon>
        <taxon>Magnoliopsida</taxon>
        <taxon>Liliopsida</taxon>
        <taxon>Araceae</taxon>
        <taxon>Aroideae</taxon>
        <taxon>Colocasieae</taxon>
        <taxon>Colocasia</taxon>
    </lineage>
</organism>
<gene>
    <name evidence="2" type="ORF">Taro_021099</name>
</gene>
<evidence type="ECO:0000313" key="3">
    <source>
        <dbReference type="Proteomes" id="UP000652761"/>
    </source>
</evidence>
<accession>A0A843V4E4</accession>
<name>A0A843V4E4_COLES</name>
<dbReference type="EMBL" id="NMUH01001066">
    <property type="protein sequence ID" value="MQL88544.1"/>
    <property type="molecule type" value="Genomic_DNA"/>
</dbReference>
<reference evidence="2" key="1">
    <citation type="submission" date="2017-07" db="EMBL/GenBank/DDBJ databases">
        <title>Taro Niue Genome Assembly and Annotation.</title>
        <authorList>
            <person name="Atibalentja N."/>
            <person name="Keating K."/>
            <person name="Fields C.J."/>
        </authorList>
    </citation>
    <scope>NUCLEOTIDE SEQUENCE</scope>
    <source>
        <strain evidence="2">Niue_2</strain>
        <tissue evidence="2">Leaf</tissue>
    </source>
</reference>
<sequence length="352" mass="39367">MAMPEWLVATGLVTHRTRPSHSCRDGGGRAYNIDTTWIAIAFAFPGLRGEVDVVLGARRRWSFLREGPNGSAHLVELSYMFHMLPSPSWKYRYHVFRVVPGRIAPEPPSAEDATTIEVAILSRRPFQSRHDCDALEHRNVIASARASATLSRQGAYNIDTTWIAIAFAFPGLRGEVVVVLGARRRWSFLREGPNGSAHLVELSYMFHMLPSPSWKYRYHVFRVVPGRIAPEPPSAEDATTIEVVILSRRPFQSRHDRDALEHRNVIASARASATLSRQELSWLVWDAEDGLGVLPGTGQPVLFLTASLLVAPEPLGEVRLLNSGRVRVGRRRRGGETSQQWQGARRAEETGR</sequence>
<evidence type="ECO:0000313" key="2">
    <source>
        <dbReference type="EMBL" id="MQL88544.1"/>
    </source>
</evidence>
<keyword evidence="3" id="KW-1185">Reference proteome</keyword>
<evidence type="ECO:0000256" key="1">
    <source>
        <dbReference type="SAM" id="MobiDB-lite"/>
    </source>
</evidence>
<dbReference type="Proteomes" id="UP000652761">
    <property type="component" value="Unassembled WGS sequence"/>
</dbReference>
<protein>
    <submittedName>
        <fullName evidence="2">Uncharacterized protein</fullName>
    </submittedName>
</protein>
<feature type="region of interest" description="Disordered" evidence="1">
    <location>
        <begin position="331"/>
        <end position="352"/>
    </location>
</feature>
<comment type="caution">
    <text evidence="2">The sequence shown here is derived from an EMBL/GenBank/DDBJ whole genome shotgun (WGS) entry which is preliminary data.</text>
</comment>
<dbReference type="AlphaFoldDB" id="A0A843V4E4"/>